<keyword evidence="8" id="KW-0234">DNA repair</keyword>
<dbReference type="GO" id="GO:0008311">
    <property type="term" value="F:double-stranded DNA 3'-5' DNA exonuclease activity"/>
    <property type="evidence" value="ECO:0007669"/>
    <property type="project" value="TreeGrafter"/>
</dbReference>
<evidence type="ECO:0000256" key="9">
    <source>
        <dbReference type="SAM" id="MobiDB-lite"/>
    </source>
</evidence>
<evidence type="ECO:0000313" key="12">
    <source>
        <dbReference type="Proteomes" id="UP000039324"/>
    </source>
</evidence>
<evidence type="ECO:0000256" key="4">
    <source>
        <dbReference type="ARBA" id="ARBA00022842"/>
    </source>
</evidence>
<feature type="binding site" evidence="6">
    <location>
        <position position="75"/>
    </location>
    <ligand>
        <name>Mg(2+)</name>
        <dbReference type="ChEBI" id="CHEBI:18420"/>
        <label>1</label>
    </ligand>
</feature>
<dbReference type="AlphaFoldDB" id="A0A0G4IJP7"/>
<keyword evidence="3" id="KW-0378">Hydrolase</keyword>
<feature type="binding site" evidence="6">
    <location>
        <position position="244"/>
    </location>
    <ligand>
        <name>Mg(2+)</name>
        <dbReference type="ChEBI" id="CHEBI:18420"/>
        <label>1</label>
    </ligand>
</feature>
<dbReference type="Gene3D" id="3.60.10.10">
    <property type="entry name" value="Endonuclease/exonuclease/phosphatase"/>
    <property type="match status" value="1"/>
</dbReference>
<dbReference type="PANTHER" id="PTHR22748:SF10">
    <property type="entry name" value="DNA-(APURINIC OR APYRIMIDINIC SITE) ENDONUCLEASE"/>
    <property type="match status" value="1"/>
</dbReference>
<keyword evidence="6" id="KW-0464">Manganese</keyword>
<dbReference type="OMA" id="AFCQFVS"/>
<dbReference type="NCBIfam" id="TIGR00633">
    <property type="entry name" value="xth"/>
    <property type="match status" value="1"/>
</dbReference>
<dbReference type="SUPFAM" id="SSF56219">
    <property type="entry name" value="DNase I-like"/>
    <property type="match status" value="1"/>
</dbReference>
<dbReference type="Pfam" id="PF03372">
    <property type="entry name" value="Exo_endo_phos"/>
    <property type="match status" value="1"/>
</dbReference>
<feature type="domain" description="Endonuclease/exonuclease/phosphatase" evidence="10">
    <location>
        <begin position="72"/>
        <end position="358"/>
    </location>
</feature>
<sequence>MSNKTRRRTAGGRRWMVLGCGSVSALRTMKRFFQVVPSPKQVAAGVVAVPPPAKKPKADDDVGPVRDPLSFITYNCNSLFARASRQQLESIIQYVLDEDPDMVSIQEARLPALKQGGCVSRYAIGKAKERNAVQPLIKRLVEEGPYLHYWSLADKGTGGTLTLIKRECRPDRIMFNFEQEREPHDSEGRIFIGTFRDLTVFSCYAPNNGLSEEHLRRRELWDYRVMEFVRQMANSGRNLIWMGDLNCAPSNFDMSHMGFFKARKQPGCTDLEQERMRRIMSAGRLIDAYVATHPRYRQTVGVNALHPSHTWRGNDAGMYANKSMRIDLILVSEALRDRLIYCESRGADKWSSFMGSDHCPVKMCLRPPSPTTESTSAEQLPDPQ</sequence>
<dbReference type="GO" id="GO:0046872">
    <property type="term" value="F:metal ion binding"/>
    <property type="evidence" value="ECO:0007669"/>
    <property type="project" value="UniProtKB-KW"/>
</dbReference>
<dbReference type="Proteomes" id="UP000039324">
    <property type="component" value="Unassembled WGS sequence"/>
</dbReference>
<dbReference type="OrthoDB" id="498125at2759"/>
<feature type="active site" description="Proton donor/acceptor" evidence="5">
    <location>
        <position position="244"/>
    </location>
</feature>
<evidence type="ECO:0000259" key="10">
    <source>
        <dbReference type="Pfam" id="PF03372"/>
    </source>
</evidence>
<evidence type="ECO:0000256" key="3">
    <source>
        <dbReference type="ARBA" id="ARBA00022801"/>
    </source>
</evidence>
<feature type="binding site" evidence="6">
    <location>
        <position position="107"/>
    </location>
    <ligand>
        <name>Mg(2+)</name>
        <dbReference type="ChEBI" id="CHEBI:18420"/>
        <label>1</label>
    </ligand>
</feature>
<keyword evidence="8" id="KW-0227">DNA damage</keyword>
<dbReference type="InterPro" id="IPR036691">
    <property type="entry name" value="Endo/exonu/phosph_ase_sf"/>
</dbReference>
<evidence type="ECO:0000256" key="5">
    <source>
        <dbReference type="PIRSR" id="PIRSR604808-1"/>
    </source>
</evidence>
<evidence type="ECO:0000256" key="8">
    <source>
        <dbReference type="RuleBase" id="RU362131"/>
    </source>
</evidence>
<dbReference type="GO" id="GO:0008081">
    <property type="term" value="F:phosphoric diester hydrolase activity"/>
    <property type="evidence" value="ECO:0007669"/>
    <property type="project" value="TreeGrafter"/>
</dbReference>
<feature type="region of interest" description="Disordered" evidence="9">
    <location>
        <begin position="365"/>
        <end position="384"/>
    </location>
</feature>
<dbReference type="PANTHER" id="PTHR22748">
    <property type="entry name" value="AP ENDONUCLEASE"/>
    <property type="match status" value="1"/>
</dbReference>
<dbReference type="EC" id="3.1.-.-" evidence="8"/>
<dbReference type="PROSITE" id="PS51435">
    <property type="entry name" value="AP_NUCLEASE_F1_4"/>
    <property type="match status" value="1"/>
</dbReference>
<feature type="binding site" evidence="6">
    <location>
        <position position="358"/>
    </location>
    <ligand>
        <name>Mg(2+)</name>
        <dbReference type="ChEBI" id="CHEBI:18420"/>
        <label>1</label>
    </ligand>
</feature>
<evidence type="ECO:0000256" key="1">
    <source>
        <dbReference type="ARBA" id="ARBA00007092"/>
    </source>
</evidence>
<feature type="active site" description="Proton acceptor" evidence="5">
    <location>
        <position position="358"/>
    </location>
</feature>
<dbReference type="InterPro" id="IPR005135">
    <property type="entry name" value="Endo/exonuclease/phosphatase"/>
</dbReference>
<feature type="binding site" evidence="6">
    <location>
        <position position="246"/>
    </location>
    <ligand>
        <name>Mg(2+)</name>
        <dbReference type="ChEBI" id="CHEBI:18420"/>
        <label>1</label>
    </ligand>
</feature>
<keyword evidence="12" id="KW-1185">Reference proteome</keyword>
<comment type="cofactor">
    <cofactor evidence="6 8">
        <name>Mg(2+)</name>
        <dbReference type="ChEBI" id="CHEBI:18420"/>
    </cofactor>
    <cofactor evidence="6 8">
        <name>Mn(2+)</name>
        <dbReference type="ChEBI" id="CHEBI:29035"/>
    </cofactor>
    <text evidence="6 8">Probably binds two magnesium or manganese ions per subunit.</text>
</comment>
<feature type="active site" evidence="5">
    <location>
        <position position="204"/>
    </location>
</feature>
<name>A0A0G4IJP7_PLABS</name>
<evidence type="ECO:0000256" key="7">
    <source>
        <dbReference type="PIRSR" id="PIRSR604808-3"/>
    </source>
</evidence>
<gene>
    <name evidence="11" type="ORF">PBRA_004186</name>
</gene>
<comment type="similarity">
    <text evidence="1 8">Belongs to the DNA repair enzymes AP/ExoA family.</text>
</comment>
<dbReference type="GO" id="GO:0003906">
    <property type="term" value="F:DNA-(apurinic or apyrimidinic site) endonuclease activity"/>
    <property type="evidence" value="ECO:0007669"/>
    <property type="project" value="TreeGrafter"/>
</dbReference>
<evidence type="ECO:0000256" key="2">
    <source>
        <dbReference type="ARBA" id="ARBA00022723"/>
    </source>
</evidence>
<accession>A0A0G4IJP7</accession>
<evidence type="ECO:0000313" key="11">
    <source>
        <dbReference type="EMBL" id="CEO95461.1"/>
    </source>
</evidence>
<reference evidence="11 12" key="1">
    <citation type="submission" date="2015-02" db="EMBL/GenBank/DDBJ databases">
        <authorList>
            <person name="Chooi Y.-H."/>
        </authorList>
    </citation>
    <scope>NUCLEOTIDE SEQUENCE [LARGE SCALE GENOMIC DNA]</scope>
    <source>
        <strain evidence="11">E3</strain>
    </source>
</reference>
<evidence type="ECO:0000256" key="6">
    <source>
        <dbReference type="PIRSR" id="PIRSR604808-2"/>
    </source>
</evidence>
<feature type="site" description="Transition state stabilizer" evidence="7">
    <location>
        <position position="246"/>
    </location>
</feature>
<dbReference type="GO" id="GO:0005634">
    <property type="term" value="C:nucleus"/>
    <property type="evidence" value="ECO:0007669"/>
    <property type="project" value="TreeGrafter"/>
</dbReference>
<dbReference type="GO" id="GO:0006284">
    <property type="term" value="P:base-excision repair"/>
    <property type="evidence" value="ECO:0007669"/>
    <property type="project" value="TreeGrafter"/>
</dbReference>
<dbReference type="InterPro" id="IPR004808">
    <property type="entry name" value="AP_endonuc_1"/>
</dbReference>
<keyword evidence="2 6" id="KW-0479">Metal-binding</keyword>
<dbReference type="EMBL" id="CDSF01000024">
    <property type="protein sequence ID" value="CEO95461.1"/>
    <property type="molecule type" value="Genomic_DNA"/>
</dbReference>
<organism evidence="11 12">
    <name type="scientific">Plasmodiophora brassicae</name>
    <name type="common">Clubroot disease agent</name>
    <dbReference type="NCBI Taxonomy" id="37360"/>
    <lineage>
        <taxon>Eukaryota</taxon>
        <taxon>Sar</taxon>
        <taxon>Rhizaria</taxon>
        <taxon>Endomyxa</taxon>
        <taxon>Phytomyxea</taxon>
        <taxon>Plasmodiophorida</taxon>
        <taxon>Plasmodiophoridae</taxon>
        <taxon>Plasmodiophora</taxon>
    </lineage>
</organism>
<feature type="binding site" evidence="6">
    <location>
        <position position="357"/>
    </location>
    <ligand>
        <name>Mg(2+)</name>
        <dbReference type="ChEBI" id="CHEBI:18420"/>
        <label>1</label>
    </ligand>
</feature>
<keyword evidence="4 6" id="KW-0460">Magnesium</keyword>
<proteinExistence type="inferred from homology"/>
<feature type="site" description="Interaction with DNA substrate" evidence="7">
    <location>
        <position position="358"/>
    </location>
</feature>
<feature type="site" description="Important for catalytic activity" evidence="7">
    <location>
        <position position="327"/>
    </location>
</feature>
<protein>
    <recommendedName>
        <fullName evidence="8">DNA-(apurinic or apyrimidinic site) endonuclease</fullName>
        <ecNumber evidence="8">3.1.-.-</ecNumber>
    </recommendedName>
</protein>
<dbReference type="STRING" id="37360.A0A0G4IJP7"/>